<feature type="transmembrane region" description="Helical" evidence="5">
    <location>
        <begin position="183"/>
        <end position="206"/>
    </location>
</feature>
<keyword evidence="2 5" id="KW-0812">Transmembrane</keyword>
<feature type="transmembrane region" description="Helical" evidence="5">
    <location>
        <begin position="93"/>
        <end position="111"/>
    </location>
</feature>
<comment type="subcellular location">
    <subcellularLocation>
        <location evidence="1">Membrane</location>
        <topology evidence="1">Multi-pass membrane protein</topology>
    </subcellularLocation>
</comment>
<dbReference type="PANTHER" id="PTHR43483:SF3">
    <property type="entry name" value="MEMBRANE TRANSPORTER PROTEIN HI_0806-RELATED"/>
    <property type="match status" value="1"/>
</dbReference>
<dbReference type="Pfam" id="PF01925">
    <property type="entry name" value="TauE"/>
    <property type="match status" value="1"/>
</dbReference>
<feature type="transmembrane region" description="Helical" evidence="5">
    <location>
        <begin position="118"/>
        <end position="140"/>
    </location>
</feature>
<reference evidence="6" key="1">
    <citation type="journal article" date="2015" name="Nature">
        <title>Complex archaea that bridge the gap between prokaryotes and eukaryotes.</title>
        <authorList>
            <person name="Spang A."/>
            <person name="Saw J.H."/>
            <person name="Jorgensen S.L."/>
            <person name="Zaremba-Niedzwiedzka K."/>
            <person name="Martijn J."/>
            <person name="Lind A.E."/>
            <person name="van Eijk R."/>
            <person name="Schleper C."/>
            <person name="Guy L."/>
            <person name="Ettema T.J."/>
        </authorList>
    </citation>
    <scope>NUCLEOTIDE SEQUENCE</scope>
</reference>
<dbReference type="PANTHER" id="PTHR43483">
    <property type="entry name" value="MEMBRANE TRANSPORTER PROTEIN HI_0806-RELATED"/>
    <property type="match status" value="1"/>
</dbReference>
<feature type="transmembrane region" description="Helical" evidence="5">
    <location>
        <begin position="152"/>
        <end position="171"/>
    </location>
</feature>
<protein>
    <recommendedName>
        <fullName evidence="7">Membrane transporter protein</fullName>
    </recommendedName>
</protein>
<name>A0A0F9UIU8_9ZZZZ</name>
<evidence type="ECO:0000256" key="5">
    <source>
        <dbReference type="SAM" id="Phobius"/>
    </source>
</evidence>
<evidence type="ECO:0000256" key="3">
    <source>
        <dbReference type="ARBA" id="ARBA00022989"/>
    </source>
</evidence>
<feature type="transmembrane region" description="Helical" evidence="5">
    <location>
        <begin position="256"/>
        <end position="273"/>
    </location>
</feature>
<sequence length="274" mass="27712">MLSLDIASLAALALPIVAAAAAAGFLAGLFGVGGGAIFVPVLYQTFEGLGVSHAVSMHLAIGSSVAIIIPTSLRSLASHWKRDAVDWTLLKGWTIAIPLGAVAGAYIAASATSAELRAIFAALAFTLGLKLIFGRVGFLLGSDLPGLAGRSVAGFVIGLMSSLMGIGGGILNNTFMTLYGRPMIQAVATSAGVGVLISIPGVLAYIAGGWGNPLLPSFSLGFVSLAAVGLVAPASILAVPLGVALAHRLTRRQLELGFGTFLLIVAARFAYSLL</sequence>
<comment type="caution">
    <text evidence="6">The sequence shown here is derived from an EMBL/GenBank/DDBJ whole genome shotgun (WGS) entry which is preliminary data.</text>
</comment>
<organism evidence="6">
    <name type="scientific">marine sediment metagenome</name>
    <dbReference type="NCBI Taxonomy" id="412755"/>
    <lineage>
        <taxon>unclassified sequences</taxon>
        <taxon>metagenomes</taxon>
        <taxon>ecological metagenomes</taxon>
    </lineage>
</organism>
<dbReference type="EMBL" id="LAZR01000102">
    <property type="protein sequence ID" value="KKN91589.1"/>
    <property type="molecule type" value="Genomic_DNA"/>
</dbReference>
<keyword evidence="3 5" id="KW-1133">Transmembrane helix</keyword>
<evidence type="ECO:0000313" key="6">
    <source>
        <dbReference type="EMBL" id="KKN91589.1"/>
    </source>
</evidence>
<dbReference type="InterPro" id="IPR002781">
    <property type="entry name" value="TM_pro_TauE-like"/>
</dbReference>
<dbReference type="AlphaFoldDB" id="A0A0F9UIU8"/>
<proteinExistence type="predicted"/>
<feature type="transmembrane region" description="Helical" evidence="5">
    <location>
        <begin position="55"/>
        <end position="73"/>
    </location>
</feature>
<evidence type="ECO:0000256" key="4">
    <source>
        <dbReference type="ARBA" id="ARBA00023136"/>
    </source>
</evidence>
<gene>
    <name evidence="6" type="ORF">LCGC14_0216980</name>
</gene>
<feature type="transmembrane region" description="Helical" evidence="5">
    <location>
        <begin position="12"/>
        <end position="43"/>
    </location>
</feature>
<accession>A0A0F9UIU8</accession>
<feature type="transmembrane region" description="Helical" evidence="5">
    <location>
        <begin position="218"/>
        <end position="244"/>
    </location>
</feature>
<dbReference type="GO" id="GO:0016020">
    <property type="term" value="C:membrane"/>
    <property type="evidence" value="ECO:0007669"/>
    <property type="project" value="UniProtKB-SubCell"/>
</dbReference>
<evidence type="ECO:0000256" key="2">
    <source>
        <dbReference type="ARBA" id="ARBA00022692"/>
    </source>
</evidence>
<evidence type="ECO:0008006" key="7">
    <source>
        <dbReference type="Google" id="ProtNLM"/>
    </source>
</evidence>
<keyword evidence="4 5" id="KW-0472">Membrane</keyword>
<evidence type="ECO:0000256" key="1">
    <source>
        <dbReference type="ARBA" id="ARBA00004141"/>
    </source>
</evidence>